<sequence>MTGLKLDPDYAEALEKTLSLLGDKPAVTPKVGDVEARRTATNRSWPILVSQLPPTLDVEKTHVGNVKSYDGYEVPLYRFAKKGESQSGSAPAIVYTHGGGYIGLSVELFSPVLAEYVSMSGVQIFAMDYRLSPEHSFPAPLEDCYAGLQYVHENATQFGIDPERIAIMGESAGGGLCAGAAILARNRGLKLAKQLVINGSLDDRNIKPKSFPELQRFATCSIEDNITCWDAYLGPGHEFKNYIAPPAAPARLENMSELAPLYLDVGALDIYRDEGIQYAMKVAKAGVEVELHVYPGVPHSFEILCPRTKMAKLAMQNRVRAMGSF</sequence>
<proteinExistence type="predicted"/>
<dbReference type="AlphaFoldDB" id="A0AAV9JDS4"/>
<evidence type="ECO:0000259" key="2">
    <source>
        <dbReference type="Pfam" id="PF07859"/>
    </source>
</evidence>
<keyword evidence="4" id="KW-1185">Reference proteome</keyword>
<gene>
    <name evidence="3" type="ORF">LTR36_005712</name>
</gene>
<dbReference type="InterPro" id="IPR050300">
    <property type="entry name" value="GDXG_lipolytic_enzyme"/>
</dbReference>
<dbReference type="SUPFAM" id="SSF53474">
    <property type="entry name" value="alpha/beta-Hydrolases"/>
    <property type="match status" value="1"/>
</dbReference>
<evidence type="ECO:0000256" key="1">
    <source>
        <dbReference type="ARBA" id="ARBA00022801"/>
    </source>
</evidence>
<name>A0AAV9JDS4_9PEZI</name>
<dbReference type="InterPro" id="IPR013094">
    <property type="entry name" value="AB_hydrolase_3"/>
</dbReference>
<accession>A0AAV9JDS4</accession>
<reference evidence="3 4" key="1">
    <citation type="submission" date="2021-11" db="EMBL/GenBank/DDBJ databases">
        <title>Black yeast isolated from Biological Soil Crust.</title>
        <authorList>
            <person name="Kurbessoian T."/>
        </authorList>
    </citation>
    <scope>NUCLEOTIDE SEQUENCE [LARGE SCALE GENOMIC DNA]</scope>
    <source>
        <strain evidence="3 4">CCFEE 5522</strain>
    </source>
</reference>
<dbReference type="PANTHER" id="PTHR48081">
    <property type="entry name" value="AB HYDROLASE SUPERFAMILY PROTEIN C4A8.06C"/>
    <property type="match status" value="1"/>
</dbReference>
<comment type="caution">
    <text evidence="3">The sequence shown here is derived from an EMBL/GenBank/DDBJ whole genome shotgun (WGS) entry which is preliminary data.</text>
</comment>
<dbReference type="Pfam" id="PF07859">
    <property type="entry name" value="Abhydrolase_3"/>
    <property type="match status" value="1"/>
</dbReference>
<dbReference type="Proteomes" id="UP001324427">
    <property type="component" value="Unassembled WGS sequence"/>
</dbReference>
<dbReference type="PANTHER" id="PTHR48081:SF8">
    <property type="entry name" value="ALPHA_BETA HYDROLASE FOLD-3 DOMAIN-CONTAINING PROTEIN-RELATED"/>
    <property type="match status" value="1"/>
</dbReference>
<dbReference type="EMBL" id="JAVFHQ010000033">
    <property type="protein sequence ID" value="KAK4543353.1"/>
    <property type="molecule type" value="Genomic_DNA"/>
</dbReference>
<organism evidence="3 4">
    <name type="scientific">Oleoguttula mirabilis</name>
    <dbReference type="NCBI Taxonomy" id="1507867"/>
    <lineage>
        <taxon>Eukaryota</taxon>
        <taxon>Fungi</taxon>
        <taxon>Dikarya</taxon>
        <taxon>Ascomycota</taxon>
        <taxon>Pezizomycotina</taxon>
        <taxon>Dothideomycetes</taxon>
        <taxon>Dothideomycetidae</taxon>
        <taxon>Mycosphaerellales</taxon>
        <taxon>Teratosphaeriaceae</taxon>
        <taxon>Oleoguttula</taxon>
    </lineage>
</organism>
<dbReference type="GO" id="GO:0016787">
    <property type="term" value="F:hydrolase activity"/>
    <property type="evidence" value="ECO:0007669"/>
    <property type="project" value="UniProtKB-KW"/>
</dbReference>
<evidence type="ECO:0000313" key="3">
    <source>
        <dbReference type="EMBL" id="KAK4543353.1"/>
    </source>
</evidence>
<keyword evidence="1" id="KW-0378">Hydrolase</keyword>
<dbReference type="InterPro" id="IPR029058">
    <property type="entry name" value="AB_hydrolase_fold"/>
</dbReference>
<dbReference type="Gene3D" id="3.40.50.1820">
    <property type="entry name" value="alpha/beta hydrolase"/>
    <property type="match status" value="1"/>
</dbReference>
<evidence type="ECO:0000313" key="4">
    <source>
        <dbReference type="Proteomes" id="UP001324427"/>
    </source>
</evidence>
<feature type="domain" description="Alpha/beta hydrolase fold-3" evidence="2">
    <location>
        <begin position="93"/>
        <end position="301"/>
    </location>
</feature>
<protein>
    <recommendedName>
        <fullName evidence="2">Alpha/beta hydrolase fold-3 domain-containing protein</fullName>
    </recommendedName>
</protein>